<protein>
    <submittedName>
        <fullName evidence="3">Glutathione-dependent reductase</fullName>
    </submittedName>
</protein>
<evidence type="ECO:0000313" key="4">
    <source>
        <dbReference type="Proteomes" id="UP001205910"/>
    </source>
</evidence>
<dbReference type="InterPro" id="IPR004045">
    <property type="entry name" value="Glutathione_S-Trfase_N"/>
</dbReference>
<dbReference type="InterPro" id="IPR036282">
    <property type="entry name" value="Glutathione-S-Trfase_C_sf"/>
</dbReference>
<dbReference type="PROSITE" id="PS50405">
    <property type="entry name" value="GST_CTER"/>
    <property type="match status" value="1"/>
</dbReference>
<dbReference type="InterPro" id="IPR040079">
    <property type="entry name" value="Glutathione_S-Trfase"/>
</dbReference>
<feature type="region of interest" description="Disordered" evidence="1">
    <location>
        <begin position="384"/>
        <end position="405"/>
    </location>
</feature>
<proteinExistence type="predicted"/>
<evidence type="ECO:0000259" key="2">
    <source>
        <dbReference type="PROSITE" id="PS50405"/>
    </source>
</evidence>
<dbReference type="SUPFAM" id="SSF47616">
    <property type="entry name" value="GST C-terminal domain-like"/>
    <property type="match status" value="1"/>
</dbReference>
<dbReference type="SFLD" id="SFLDG01148">
    <property type="entry name" value="Xi_(cytGST)"/>
    <property type="match status" value="1"/>
</dbReference>
<dbReference type="InterPro" id="IPR036249">
    <property type="entry name" value="Thioredoxin-like_sf"/>
</dbReference>
<dbReference type="Gene3D" id="3.40.30.10">
    <property type="entry name" value="Glutaredoxin"/>
    <property type="match status" value="1"/>
</dbReference>
<gene>
    <name evidence="3" type="ORF">CULCOIPH005_10940</name>
</gene>
<dbReference type="InterPro" id="IPR010987">
    <property type="entry name" value="Glutathione-S-Trfase_C-like"/>
</dbReference>
<organism evidence="3 4">
    <name type="scientific">Corynebacterium ulcerans</name>
    <dbReference type="NCBI Taxonomy" id="65058"/>
    <lineage>
        <taxon>Bacteria</taxon>
        <taxon>Bacillati</taxon>
        <taxon>Actinomycetota</taxon>
        <taxon>Actinomycetes</taxon>
        <taxon>Mycobacteriales</taxon>
        <taxon>Corynebacteriaceae</taxon>
        <taxon>Corynebacterium</taxon>
    </lineage>
</organism>
<dbReference type="SFLD" id="SFLDG01206">
    <property type="entry name" value="Xi.1"/>
    <property type="match status" value="1"/>
</dbReference>
<name>A0ABD0BFS5_CORUL</name>
<dbReference type="PANTHER" id="PTHR32419">
    <property type="entry name" value="GLUTATHIONYL-HYDROQUINONE REDUCTASE"/>
    <property type="match status" value="1"/>
</dbReference>
<dbReference type="Pfam" id="PF13409">
    <property type="entry name" value="GST_N_2"/>
    <property type="match status" value="1"/>
</dbReference>
<evidence type="ECO:0000313" key="3">
    <source>
        <dbReference type="EMBL" id="GJJ42905.1"/>
    </source>
</evidence>
<evidence type="ECO:0000256" key="1">
    <source>
        <dbReference type="SAM" id="MobiDB-lite"/>
    </source>
</evidence>
<dbReference type="InterPro" id="IPR016639">
    <property type="entry name" value="GST_Omega/GSH"/>
</dbReference>
<feature type="domain" description="GST C-terminal" evidence="2">
    <location>
        <begin position="216"/>
        <end position="340"/>
    </location>
</feature>
<comment type="caution">
    <text evidence="3">The sequence shown here is derived from an EMBL/GenBank/DDBJ whole genome shotgun (WGS) entry which is preliminary data.</text>
</comment>
<dbReference type="InterPro" id="IPR047047">
    <property type="entry name" value="GST_Omega-like_C"/>
</dbReference>
<dbReference type="SUPFAM" id="SSF52833">
    <property type="entry name" value="Thioredoxin-like"/>
    <property type="match status" value="1"/>
</dbReference>
<dbReference type="CDD" id="cd03190">
    <property type="entry name" value="GST_C_Omega_like"/>
    <property type="match status" value="1"/>
</dbReference>
<dbReference type="SFLD" id="SFLDS00019">
    <property type="entry name" value="Glutathione_Transferase_(cytos"/>
    <property type="match status" value="1"/>
</dbReference>
<sequence length="405" mass="46335">MHVKNLTPLGKPYHEFNIKKSILDDMSPAPLHPDSPEEEPENTTTHSEDFDGYESYTSKDNDGEFQRDTLYIDDRILSTVDHPTPQKDGRTLWPVEPGRYRLIAARACPWAHRAVITRRLKGLEDAISLGLAGPTHDWRSWTFDLDPGKVDPALGIPRLRDAYLKRFPNYPRGITVPAIVEIASGKVITNDYPSMVPDLNDQWSAYERPGAPDLYPLELRKDIDTLTKFMFTEINNGVYRCGFAGTQKAYDAAYDRLFSALDIIEKRLSSQRYLVGRHITLADIYLYTTLIRFDAVYHGHFKCNRNKITEMPMIWGYLRDLFQTPGFGDTTDFHEIKQHYYITHADINPNQIVPNGPDVAQFFTEHHREAFDGTPFREGVSLPTPLSYSERLKNPVPGQAHTPHS</sequence>
<reference evidence="3 4" key="1">
    <citation type="submission" date="2021-11" db="EMBL/GenBank/DDBJ databases">
        <title>Whole genome sequences of diphtheriae toxin producing Corynebacterium ulcerans isolates from cats in Osaka, Japan.</title>
        <authorList>
            <person name="Umeda K."/>
            <person name="Hirai Y."/>
        </authorList>
    </citation>
    <scope>NUCLEOTIDE SEQUENCE [LARGE SCALE GENOMIC DNA]</scope>
    <source>
        <strain evidence="3 4">12109B-1</strain>
    </source>
</reference>
<dbReference type="Pfam" id="PF13410">
    <property type="entry name" value="GST_C_2"/>
    <property type="match status" value="1"/>
</dbReference>
<accession>A0ABD0BFS5</accession>
<dbReference type="EMBL" id="BQFK01000002">
    <property type="protein sequence ID" value="GJJ42905.1"/>
    <property type="molecule type" value="Genomic_DNA"/>
</dbReference>
<feature type="region of interest" description="Disordered" evidence="1">
    <location>
        <begin position="24"/>
        <end position="64"/>
    </location>
</feature>
<dbReference type="Proteomes" id="UP001205910">
    <property type="component" value="Unassembled WGS sequence"/>
</dbReference>
<dbReference type="Gene3D" id="1.20.1050.10">
    <property type="match status" value="1"/>
</dbReference>
<dbReference type="PANTHER" id="PTHR32419:SF6">
    <property type="entry name" value="GLUTATHIONE S-TRANSFERASE OMEGA-LIKE 1-RELATED"/>
    <property type="match status" value="1"/>
</dbReference>
<dbReference type="AlphaFoldDB" id="A0ABD0BFS5"/>